<name>A0A1S8WH31_OPIVI</name>
<sequence>TTLQTDEVKNVPCGTSGGVVIYFDRVEVVNFLSAPSDQIDEYLKRTLQEDLTVMAPGLFVQAVRVTKPKIPDAIRRNYEAVEAEKTKLLIANQRQKVIEREAETERRKAVIEAEKQAEISAIEWRAKLAAQEHERQISAIADQAQLARSKSLADAEHYRAMREAEASRLRLTPAYLELAKFQALAQNAKIYFTGAYRPADAVEFDKLQWFDRGSLTALSMTSKTILLFDVDGTLTKPRNVISERMLNYLLELASRVPVAVVSGSDYAKVEAQLGGPCGYLSKLELPFKRGTFIEFRKGLINVCPVGRSCSQEERDEFAKYDEEHQIRQKFVDDMRLHFGSMELQFAIGGQISIDVFPRGWDKRYCLQFLKDYDEIHFFGDKTSE</sequence>
<feature type="non-terminal residue" evidence="16">
    <location>
        <position position="384"/>
    </location>
</feature>
<evidence type="ECO:0000256" key="10">
    <source>
        <dbReference type="ARBA" id="ARBA00022842"/>
    </source>
</evidence>
<dbReference type="InterPro" id="IPR043169">
    <property type="entry name" value="PMM_cap"/>
</dbReference>
<dbReference type="InterPro" id="IPR005002">
    <property type="entry name" value="PMM"/>
</dbReference>
<comment type="pathway">
    <text evidence="3">Nucleotide-sugar biosynthesis; GDP-alpha-D-mannose biosynthesis; alpha-D-mannose 1-phosphate from D-fructose 6-phosphate: step 2/2.</text>
</comment>
<keyword evidence="12" id="KW-0413">Isomerase</keyword>
<proteinExistence type="inferred from homology"/>
<dbReference type="GO" id="GO:0009298">
    <property type="term" value="P:GDP-mannose biosynthetic process"/>
    <property type="evidence" value="ECO:0007669"/>
    <property type="project" value="InterPro"/>
</dbReference>
<evidence type="ECO:0000256" key="3">
    <source>
        <dbReference type="ARBA" id="ARBA00004699"/>
    </source>
</evidence>
<feature type="active site" description="Nucleophile" evidence="13">
    <location>
        <position position="229"/>
    </location>
</feature>
<keyword evidence="9 15" id="KW-0479">Metal-binding</keyword>
<evidence type="ECO:0000313" key="16">
    <source>
        <dbReference type="EMBL" id="OON13747.1"/>
    </source>
</evidence>
<dbReference type="GO" id="GO:0015485">
    <property type="term" value="F:cholesterol binding"/>
    <property type="evidence" value="ECO:0007669"/>
    <property type="project" value="TreeGrafter"/>
</dbReference>
<evidence type="ECO:0000256" key="12">
    <source>
        <dbReference type="ARBA" id="ARBA00023235"/>
    </source>
</evidence>
<feature type="binding site" evidence="14">
    <location>
        <position position="296"/>
    </location>
    <ligand>
        <name>alpha-D-mannose 1-phosphate</name>
        <dbReference type="ChEBI" id="CHEBI:58409"/>
    </ligand>
</feature>
<feature type="active site" description="Proton donor/acceptor" evidence="13">
    <location>
        <position position="231"/>
    </location>
</feature>
<feature type="binding site" evidence="15">
    <location>
        <position position="380"/>
    </location>
    <ligand>
        <name>Mg(2+)</name>
        <dbReference type="ChEBI" id="CHEBI:18420"/>
        <label>1</label>
    </ligand>
</feature>
<keyword evidence="17" id="KW-1185">Reference proteome</keyword>
<dbReference type="Proteomes" id="UP000243686">
    <property type="component" value="Unassembled WGS sequence"/>
</dbReference>
<comment type="subcellular location">
    <subcellularLocation>
        <location evidence="2">Cytoplasm</location>
    </subcellularLocation>
    <subcellularLocation>
        <location evidence="1">Membrane</location>
        <topology evidence="1">Single-pass membrane protein</topology>
    </subcellularLocation>
</comment>
<comment type="similarity">
    <text evidence="4">Belongs to the band 7/mec-2 family.</text>
</comment>
<feature type="binding site" evidence="15">
    <location>
        <position position="229"/>
    </location>
    <ligand>
        <name>Mg(2+)</name>
        <dbReference type="ChEBI" id="CHEBI:18420"/>
        <label>1</label>
    </ligand>
</feature>
<evidence type="ECO:0000256" key="14">
    <source>
        <dbReference type="PIRSR" id="PIRSR605002-2"/>
    </source>
</evidence>
<evidence type="ECO:0000256" key="11">
    <source>
        <dbReference type="ARBA" id="ARBA00023136"/>
    </source>
</evidence>
<feature type="binding site" evidence="14">
    <location>
        <position position="238"/>
    </location>
    <ligand>
        <name>alpha-D-mannose 1-phosphate</name>
        <dbReference type="ChEBI" id="CHEBI:58409"/>
    </ligand>
</feature>
<dbReference type="SUPFAM" id="SSF56784">
    <property type="entry name" value="HAD-like"/>
    <property type="match status" value="1"/>
</dbReference>
<keyword evidence="8" id="KW-0963">Cytoplasm</keyword>
<evidence type="ECO:0000256" key="13">
    <source>
        <dbReference type="PIRSR" id="PIRSR605002-1"/>
    </source>
</evidence>
<dbReference type="InterPro" id="IPR036412">
    <property type="entry name" value="HAD-like_sf"/>
</dbReference>
<dbReference type="EMBL" id="KV907146">
    <property type="protein sequence ID" value="OON13747.1"/>
    <property type="molecule type" value="Genomic_DNA"/>
</dbReference>
<accession>A0A1S8WH31</accession>
<feature type="binding site" evidence="15">
    <location>
        <position position="231"/>
    </location>
    <ligand>
        <name>Mg(2+)</name>
        <dbReference type="ChEBI" id="CHEBI:18420"/>
        <label>1</label>
    </ligand>
</feature>
<dbReference type="GO" id="GO:0032933">
    <property type="term" value="P:SREBP signaling pathway"/>
    <property type="evidence" value="ECO:0007669"/>
    <property type="project" value="TreeGrafter"/>
</dbReference>
<evidence type="ECO:0000256" key="8">
    <source>
        <dbReference type="ARBA" id="ARBA00022490"/>
    </source>
</evidence>
<evidence type="ECO:0000256" key="7">
    <source>
        <dbReference type="ARBA" id="ARBA00012730"/>
    </source>
</evidence>
<feature type="binding site" evidence="14">
    <location>
        <position position="314"/>
    </location>
    <ligand>
        <name>alpha-D-mannose 1-phosphate</name>
        <dbReference type="ChEBI" id="CHEBI:58409"/>
    </ligand>
</feature>
<gene>
    <name evidence="16" type="ORF">X801_10470</name>
</gene>
<feature type="binding site" evidence="14">
    <location>
        <position position="354"/>
    </location>
    <ligand>
        <name>alpha-D-mannose 1-phosphate</name>
        <dbReference type="ChEBI" id="CHEBI:58409"/>
    </ligand>
</feature>
<keyword evidence="11" id="KW-0472">Membrane</keyword>
<feature type="binding site" evidence="14">
    <location>
        <position position="352"/>
    </location>
    <ligand>
        <name>alpha-D-mannose 1-phosphate</name>
        <dbReference type="ChEBI" id="CHEBI:58409"/>
    </ligand>
</feature>
<feature type="non-terminal residue" evidence="16">
    <location>
        <position position="1"/>
    </location>
</feature>
<keyword evidence="10 15" id="KW-0460">Magnesium</keyword>
<dbReference type="Pfam" id="PF03332">
    <property type="entry name" value="PMM"/>
    <property type="match status" value="1"/>
</dbReference>
<dbReference type="GO" id="GO:0046872">
    <property type="term" value="F:metal ion binding"/>
    <property type="evidence" value="ECO:0007669"/>
    <property type="project" value="UniProtKB-KW"/>
</dbReference>
<evidence type="ECO:0000256" key="15">
    <source>
        <dbReference type="PIRSR" id="PIRSR605002-3"/>
    </source>
</evidence>
<dbReference type="PANTHER" id="PTHR15351">
    <property type="entry name" value="ERLIN (ER LIPID RAFT ASSOCIATED PROTEIN) HOMOLOG"/>
    <property type="match status" value="1"/>
</dbReference>
<dbReference type="Gene3D" id="3.30.1240.20">
    <property type="match status" value="1"/>
</dbReference>
<reference evidence="16 17" key="1">
    <citation type="submission" date="2015-03" db="EMBL/GenBank/DDBJ databases">
        <title>Draft genome of the nematode, Opisthorchis viverrini.</title>
        <authorList>
            <person name="Mitreva M."/>
        </authorList>
    </citation>
    <scope>NUCLEOTIDE SEQUENCE [LARGE SCALE GENOMIC DNA]</scope>
    <source>
        <strain evidence="16">Khon Kaen</strain>
    </source>
</reference>
<evidence type="ECO:0000256" key="5">
    <source>
        <dbReference type="ARBA" id="ARBA00009736"/>
    </source>
</evidence>
<dbReference type="AlphaFoldDB" id="A0A1S8WH31"/>
<feature type="binding site" evidence="14">
    <location>
        <position position="307"/>
    </location>
    <ligand>
        <name>alpha-D-mannose 1-phosphate</name>
        <dbReference type="ChEBI" id="CHEBI:58409"/>
    </ligand>
</feature>
<protein>
    <recommendedName>
        <fullName evidence="7">phosphomannomutase</fullName>
        <ecNumber evidence="7">5.4.2.8</ecNumber>
    </recommendedName>
</protein>
<evidence type="ECO:0000256" key="9">
    <source>
        <dbReference type="ARBA" id="ARBA00022723"/>
    </source>
</evidence>
<evidence type="ECO:0000256" key="4">
    <source>
        <dbReference type="ARBA" id="ARBA00008164"/>
    </source>
</evidence>
<dbReference type="GO" id="GO:0005789">
    <property type="term" value="C:endoplasmic reticulum membrane"/>
    <property type="evidence" value="ECO:0007669"/>
    <property type="project" value="TreeGrafter"/>
</dbReference>
<dbReference type="GO" id="GO:0004615">
    <property type="term" value="F:phosphomannomutase activity"/>
    <property type="evidence" value="ECO:0007669"/>
    <property type="project" value="UniProtKB-EC"/>
</dbReference>
<comment type="subunit">
    <text evidence="6">Homodimer.</text>
</comment>
<dbReference type="PANTHER" id="PTHR15351:SF3">
    <property type="entry name" value="ERLIN"/>
    <property type="match status" value="1"/>
</dbReference>
<dbReference type="FunFam" id="3.30.1240.20:FF:000001">
    <property type="entry name" value="Phosphomannomutase"/>
    <property type="match status" value="1"/>
</dbReference>
<dbReference type="InterPro" id="IPR033294">
    <property type="entry name" value="Erlin1/2"/>
</dbReference>
<organism evidence="16 17">
    <name type="scientific">Opisthorchis viverrini</name>
    <name type="common">Southeast Asian liver fluke</name>
    <dbReference type="NCBI Taxonomy" id="6198"/>
    <lineage>
        <taxon>Eukaryota</taxon>
        <taxon>Metazoa</taxon>
        <taxon>Spiralia</taxon>
        <taxon>Lophotrochozoa</taxon>
        <taxon>Platyhelminthes</taxon>
        <taxon>Trematoda</taxon>
        <taxon>Digenea</taxon>
        <taxon>Opisthorchiida</taxon>
        <taxon>Opisthorchiata</taxon>
        <taxon>Opisthorchiidae</taxon>
        <taxon>Opisthorchis</taxon>
    </lineage>
</organism>
<evidence type="ECO:0000256" key="1">
    <source>
        <dbReference type="ARBA" id="ARBA00004167"/>
    </source>
</evidence>
<dbReference type="GO" id="GO:0031625">
    <property type="term" value="F:ubiquitin protein ligase binding"/>
    <property type="evidence" value="ECO:0007669"/>
    <property type="project" value="InterPro"/>
</dbReference>
<evidence type="ECO:0000256" key="6">
    <source>
        <dbReference type="ARBA" id="ARBA00011738"/>
    </source>
</evidence>
<comment type="similarity">
    <text evidence="5">Belongs to the eukaryotic PMM family.</text>
</comment>
<evidence type="ECO:0000313" key="17">
    <source>
        <dbReference type="Proteomes" id="UP000243686"/>
    </source>
</evidence>
<comment type="cofactor">
    <cofactor evidence="15">
        <name>Mg(2+)</name>
        <dbReference type="ChEBI" id="CHEBI:18420"/>
    </cofactor>
</comment>
<dbReference type="EC" id="5.4.2.8" evidence="7"/>
<evidence type="ECO:0000256" key="2">
    <source>
        <dbReference type="ARBA" id="ARBA00004496"/>
    </source>
</evidence>